<protein>
    <recommendedName>
        <fullName evidence="2">ribonuclease T2</fullName>
        <ecNumber evidence="2">4.6.1.19</ecNumber>
    </recommendedName>
</protein>
<evidence type="ECO:0000256" key="2">
    <source>
        <dbReference type="ARBA" id="ARBA00012571"/>
    </source>
</evidence>
<evidence type="ECO:0000313" key="8">
    <source>
        <dbReference type="Proteomes" id="UP000070133"/>
    </source>
</evidence>
<keyword evidence="8" id="KW-1185">Reference proteome</keyword>
<keyword evidence="3" id="KW-0378">Hydrolase</keyword>
<keyword evidence="3" id="KW-0255">Endonuclease</keyword>
<dbReference type="OrthoDB" id="435754at2759"/>
<name>A0A139HM07_9PEZI</name>
<dbReference type="Proteomes" id="UP000070133">
    <property type="component" value="Unassembled WGS sequence"/>
</dbReference>
<dbReference type="PANTHER" id="PTHR11240">
    <property type="entry name" value="RIBONUCLEASE T2"/>
    <property type="match status" value="1"/>
</dbReference>
<dbReference type="GO" id="GO:0005576">
    <property type="term" value="C:extracellular region"/>
    <property type="evidence" value="ECO:0007669"/>
    <property type="project" value="TreeGrafter"/>
</dbReference>
<keyword evidence="4" id="KW-1015">Disulfide bond</keyword>
<dbReference type="InterPro" id="IPR018188">
    <property type="entry name" value="RNase_T2_His_AS_1"/>
</dbReference>
<proteinExistence type="inferred from homology"/>
<dbReference type="Gene3D" id="3.90.730.10">
    <property type="entry name" value="Ribonuclease T2-like"/>
    <property type="match status" value="1"/>
</dbReference>
<dbReference type="Pfam" id="PF00445">
    <property type="entry name" value="Ribonuclease_T2"/>
    <property type="match status" value="1"/>
</dbReference>
<dbReference type="PROSITE" id="PS00531">
    <property type="entry name" value="RNASE_T2_2"/>
    <property type="match status" value="1"/>
</dbReference>
<gene>
    <name evidence="7" type="ORF">AC578_1631</name>
</gene>
<dbReference type="InterPro" id="IPR033130">
    <property type="entry name" value="RNase_T2_His_AS_2"/>
</dbReference>
<evidence type="ECO:0000256" key="3">
    <source>
        <dbReference type="ARBA" id="ARBA00022759"/>
    </source>
</evidence>
<dbReference type="InterPro" id="IPR036430">
    <property type="entry name" value="RNase_T2-like_sf"/>
</dbReference>
<dbReference type="SUPFAM" id="SSF55895">
    <property type="entry name" value="Ribonuclease Rh-like"/>
    <property type="match status" value="1"/>
</dbReference>
<keyword evidence="3" id="KW-0540">Nuclease</keyword>
<comment type="caution">
    <text evidence="7">The sequence shown here is derived from an EMBL/GenBank/DDBJ whole genome shotgun (WGS) entry which is preliminary data.</text>
</comment>
<evidence type="ECO:0000313" key="7">
    <source>
        <dbReference type="EMBL" id="KXT03453.1"/>
    </source>
</evidence>
<dbReference type="EC" id="4.6.1.19" evidence="2"/>
<dbReference type="PANTHER" id="PTHR11240:SF17">
    <property type="entry name" value="RIBONUCLEASE T2"/>
    <property type="match status" value="1"/>
</dbReference>
<evidence type="ECO:0000256" key="4">
    <source>
        <dbReference type="ARBA" id="ARBA00023157"/>
    </source>
</evidence>
<evidence type="ECO:0000256" key="5">
    <source>
        <dbReference type="PIRSR" id="PIRSR633697-1"/>
    </source>
</evidence>
<dbReference type="InterPro" id="IPR033697">
    <property type="entry name" value="Ribonuclease_T2_eukaryotic"/>
</dbReference>
<dbReference type="PROSITE" id="PS00530">
    <property type="entry name" value="RNASE_T2_1"/>
    <property type="match status" value="1"/>
</dbReference>
<feature type="active site" evidence="5">
    <location>
        <position position="179"/>
    </location>
</feature>
<dbReference type="CDD" id="cd01061">
    <property type="entry name" value="RNase_T2_euk"/>
    <property type="match status" value="1"/>
</dbReference>
<dbReference type="STRING" id="321146.A0A139HM07"/>
<dbReference type="GO" id="GO:0006401">
    <property type="term" value="P:RNA catabolic process"/>
    <property type="evidence" value="ECO:0007669"/>
    <property type="project" value="TreeGrafter"/>
</dbReference>
<dbReference type="GO" id="GO:0033897">
    <property type="term" value="F:ribonuclease T2 activity"/>
    <property type="evidence" value="ECO:0007669"/>
    <property type="project" value="UniProtKB-EC"/>
</dbReference>
<dbReference type="EMBL" id="LFZN01000030">
    <property type="protein sequence ID" value="KXT03453.1"/>
    <property type="molecule type" value="Genomic_DNA"/>
</dbReference>
<organism evidence="7 8">
    <name type="scientific">Pseudocercospora eumusae</name>
    <dbReference type="NCBI Taxonomy" id="321146"/>
    <lineage>
        <taxon>Eukaryota</taxon>
        <taxon>Fungi</taxon>
        <taxon>Dikarya</taxon>
        <taxon>Ascomycota</taxon>
        <taxon>Pezizomycotina</taxon>
        <taxon>Dothideomycetes</taxon>
        <taxon>Dothideomycetidae</taxon>
        <taxon>Mycosphaerellales</taxon>
        <taxon>Mycosphaerellaceae</taxon>
        <taxon>Pseudocercospora</taxon>
    </lineage>
</organism>
<feature type="active site" evidence="5">
    <location>
        <position position="183"/>
    </location>
</feature>
<dbReference type="GO" id="GO:0003723">
    <property type="term" value="F:RNA binding"/>
    <property type="evidence" value="ECO:0007669"/>
    <property type="project" value="InterPro"/>
</dbReference>
<accession>A0A139HM07</accession>
<evidence type="ECO:0000256" key="6">
    <source>
        <dbReference type="RuleBase" id="RU004328"/>
    </source>
</evidence>
<dbReference type="InterPro" id="IPR001568">
    <property type="entry name" value="RNase_T2-like"/>
</dbReference>
<feature type="active site" evidence="5">
    <location>
        <position position="98"/>
    </location>
</feature>
<dbReference type="AlphaFoldDB" id="A0A139HM07"/>
<comment type="similarity">
    <text evidence="1 6">Belongs to the RNase T2 family.</text>
</comment>
<reference evidence="7 8" key="1">
    <citation type="submission" date="2015-07" db="EMBL/GenBank/DDBJ databases">
        <title>Comparative genomics of the Sigatoka disease complex on banana suggests a link between parallel evolutionary changes in Pseudocercospora fijiensis and Pseudocercospora eumusae and increased virulence on the banana host.</title>
        <authorList>
            <person name="Chang T.-C."/>
            <person name="Salvucci A."/>
            <person name="Crous P.W."/>
            <person name="Stergiopoulos I."/>
        </authorList>
    </citation>
    <scope>NUCLEOTIDE SEQUENCE [LARGE SCALE GENOMIC DNA]</scope>
    <source>
        <strain evidence="7 8">CBS 114824</strain>
    </source>
</reference>
<sequence>MSKALALSIVITYTSDTMRSVLLTAASPLTAHASLYPNTGTSNHTCVLDPAYLSCSASATPANADTCCVETYGGLLLATQFWDVWADKPLPANTWTLHGLWPDFCNGSYTQYCDLNRQYDPVPSPNTTNGLPNGTVVPPYNGSNIGTFLEPFGKYDLLAWMNKYWISQTGPNADFWGHEFSKHATCFSTFDVPCYGPKYQQHEEVVDFFETTIGYYKKFPTWEWLAKHDITPSNSTGYSRVQLENALAAEHGAVPYVGCSGPRYNDTAAGKAANSTDTGRTVLSEVWYYMHVFGRPQDHRYVPVDQTSRSGCTNVTGAVHYYEQTASLRNDASHY</sequence>
<evidence type="ECO:0000256" key="1">
    <source>
        <dbReference type="ARBA" id="ARBA00007469"/>
    </source>
</evidence>